<evidence type="ECO:0000259" key="2">
    <source>
        <dbReference type="PROSITE" id="PS51930"/>
    </source>
</evidence>
<dbReference type="PROSITE" id="PS51930">
    <property type="entry name" value="BMC_2"/>
    <property type="match status" value="1"/>
</dbReference>
<comment type="similarity">
    <text evidence="1">Belongs to the bacterial microcompartments protein family.</text>
</comment>
<name>A0ABS6E3P9_9FIRM</name>
<evidence type="ECO:0000313" key="3">
    <source>
        <dbReference type="EMBL" id="MBU5437534.1"/>
    </source>
</evidence>
<organism evidence="3 4">
    <name type="scientific">Tissierella simiarum</name>
    <dbReference type="NCBI Taxonomy" id="2841534"/>
    <lineage>
        <taxon>Bacteria</taxon>
        <taxon>Bacillati</taxon>
        <taxon>Bacillota</taxon>
        <taxon>Tissierellia</taxon>
        <taxon>Tissierellales</taxon>
        <taxon>Tissierellaceae</taxon>
        <taxon>Tissierella</taxon>
    </lineage>
</organism>
<dbReference type="InterPro" id="IPR044872">
    <property type="entry name" value="CcmK/CsoS1_BMC"/>
</dbReference>
<reference evidence="3 4" key="1">
    <citation type="submission" date="2021-06" db="EMBL/GenBank/DDBJ databases">
        <authorList>
            <person name="Sun Q."/>
            <person name="Li D."/>
        </authorList>
    </citation>
    <scope>NUCLEOTIDE SEQUENCE [LARGE SCALE GENOMIC DNA]</scope>
    <source>
        <strain evidence="3 4">MSJ-40</strain>
    </source>
</reference>
<evidence type="ECO:0000256" key="1">
    <source>
        <dbReference type="PROSITE-ProRule" id="PRU01278"/>
    </source>
</evidence>
<dbReference type="Pfam" id="PF00936">
    <property type="entry name" value="BMC"/>
    <property type="match status" value="1"/>
</dbReference>
<dbReference type="RefSeq" id="WP_216517753.1">
    <property type="nucleotide sequence ID" value="NZ_JAHLPM010000004.1"/>
</dbReference>
<proteinExistence type="inferred from homology"/>
<protein>
    <submittedName>
        <fullName evidence="3">BMC domain-containing protein</fullName>
    </submittedName>
</protein>
<dbReference type="Proteomes" id="UP000749471">
    <property type="component" value="Unassembled WGS sequence"/>
</dbReference>
<dbReference type="InterPro" id="IPR050575">
    <property type="entry name" value="BMC_shell"/>
</dbReference>
<keyword evidence="4" id="KW-1185">Reference proteome</keyword>
<dbReference type="EMBL" id="JAHLPM010000004">
    <property type="protein sequence ID" value="MBU5437534.1"/>
    <property type="molecule type" value="Genomic_DNA"/>
</dbReference>
<comment type="caution">
    <text evidence="3">The sequence shown here is derived from an EMBL/GenBank/DDBJ whole genome shotgun (WGS) entry which is preliminary data.</text>
</comment>
<gene>
    <name evidence="3" type="ORF">KQI42_05920</name>
</gene>
<dbReference type="PANTHER" id="PTHR33941">
    <property type="entry name" value="PROPANEDIOL UTILIZATION PROTEIN PDUA"/>
    <property type="match status" value="1"/>
</dbReference>
<dbReference type="InterPro" id="IPR000249">
    <property type="entry name" value="BMC_dom"/>
</dbReference>
<evidence type="ECO:0000313" key="4">
    <source>
        <dbReference type="Proteomes" id="UP000749471"/>
    </source>
</evidence>
<accession>A0ABS6E3P9</accession>
<sequence length="183" mass="20485">MSRFSLGIIETLGLATAIEVADVCVKSANVELIGYEFTKGSGMTVVKIEGDVGAVKAAVDAATSIDKVLFSKVIARPNREIEMLVRNKETIGLKSVEDRMEDKSEEEDIVKDLKEIETIKETEEEMELIKDNVKKTFKNSDDQLAINQKKYSCNICKDSKCTRKKGELVSTCIHYKKNKIKED</sequence>
<dbReference type="CDD" id="cd07045">
    <property type="entry name" value="BMC_CcmK_like"/>
    <property type="match status" value="1"/>
</dbReference>
<dbReference type="SMART" id="SM00877">
    <property type="entry name" value="BMC"/>
    <property type="match status" value="1"/>
</dbReference>
<dbReference type="PANTHER" id="PTHR33941:SF11">
    <property type="entry name" value="BACTERIAL MICROCOMPARTMENT SHELL PROTEIN PDUJ"/>
    <property type="match status" value="1"/>
</dbReference>
<feature type="domain" description="BMC" evidence="2">
    <location>
        <begin position="5"/>
        <end position="86"/>
    </location>
</feature>